<comment type="caution">
    <text evidence="2">The sequence shown here is derived from an EMBL/GenBank/DDBJ whole genome shotgun (WGS) entry which is preliminary data.</text>
</comment>
<evidence type="ECO:0000313" key="3">
    <source>
        <dbReference type="Proteomes" id="UP001108029"/>
    </source>
</evidence>
<dbReference type="GO" id="GO:0016787">
    <property type="term" value="F:hydrolase activity"/>
    <property type="evidence" value="ECO:0007669"/>
    <property type="project" value="UniProtKB-KW"/>
</dbReference>
<accession>A0A9Q3Z7V9</accession>
<keyword evidence="2" id="KW-0378">Hydrolase</keyword>
<dbReference type="RefSeq" id="WP_232652843.1">
    <property type="nucleotide sequence ID" value="NZ_JAJSBI010000022.1"/>
</dbReference>
<keyword evidence="3" id="KW-1185">Reference proteome</keyword>
<protein>
    <submittedName>
        <fullName evidence="2">Alpha/beta hydrolase</fullName>
    </submittedName>
</protein>
<dbReference type="InterPro" id="IPR050228">
    <property type="entry name" value="Carboxylesterase_BioH"/>
</dbReference>
<dbReference type="Pfam" id="PF00561">
    <property type="entry name" value="Abhydrolase_1"/>
    <property type="match status" value="1"/>
</dbReference>
<organism evidence="2 3">
    <name type="scientific">Streptomyces guryensis</name>
    <dbReference type="NCBI Taxonomy" id="2886947"/>
    <lineage>
        <taxon>Bacteria</taxon>
        <taxon>Bacillati</taxon>
        <taxon>Actinomycetota</taxon>
        <taxon>Actinomycetes</taxon>
        <taxon>Kitasatosporales</taxon>
        <taxon>Streptomycetaceae</taxon>
        <taxon>Streptomyces</taxon>
    </lineage>
</organism>
<gene>
    <name evidence="2" type="ORF">LJ657_34520</name>
</gene>
<evidence type="ECO:0000259" key="1">
    <source>
        <dbReference type="Pfam" id="PF00561"/>
    </source>
</evidence>
<name>A0A9Q3Z7V9_9ACTN</name>
<dbReference type="InterPro" id="IPR029058">
    <property type="entry name" value="AB_hydrolase_fold"/>
</dbReference>
<dbReference type="PANTHER" id="PTHR43194:SF2">
    <property type="entry name" value="PEROXISOMAL MEMBRANE PROTEIN LPX1"/>
    <property type="match status" value="1"/>
</dbReference>
<dbReference type="AlphaFoldDB" id="A0A9Q3Z7V9"/>
<feature type="domain" description="AB hydrolase-1" evidence="1">
    <location>
        <begin position="26"/>
        <end position="132"/>
    </location>
</feature>
<evidence type="ECO:0000313" key="2">
    <source>
        <dbReference type="EMBL" id="MCD9878636.1"/>
    </source>
</evidence>
<dbReference type="InterPro" id="IPR000073">
    <property type="entry name" value="AB_hydrolase_1"/>
</dbReference>
<dbReference type="PANTHER" id="PTHR43194">
    <property type="entry name" value="HYDROLASE ALPHA/BETA FOLD FAMILY"/>
    <property type="match status" value="1"/>
</dbReference>
<dbReference type="Proteomes" id="UP001108029">
    <property type="component" value="Unassembled WGS sequence"/>
</dbReference>
<dbReference type="EMBL" id="JAJSBI010000022">
    <property type="protein sequence ID" value="MCD9878636.1"/>
    <property type="molecule type" value="Genomic_DNA"/>
</dbReference>
<sequence length="241" mass="26542">MTRLTRPDGTEIAYRDHTPPRPRQQILLLHGLAGRMAEWDDLVPRLLADGHRVVLYDARGHGESTRRPATVTRAAHVADAMTLIRELSLAPVTLIGQSLGGHTAMLLASAYPDLVRSLILVEAGPAGPSPNLPYLIASWLADWHPLDRATMVESISELATHAYWREWTAVRCPTLLVQGENGTMRATEPTDMLAARPTATHHTVVPDAGHDVHLDQPERLYEAIAAHIRFLKQPSAGDARR</sequence>
<reference evidence="2" key="1">
    <citation type="submission" date="2021-12" db="EMBL/GenBank/DDBJ databases">
        <authorList>
            <person name="Lee J.-H."/>
            <person name="Kim S.-B."/>
        </authorList>
    </citation>
    <scope>NUCLEOTIDE SEQUENCE</scope>
    <source>
        <strain evidence="2">NR30</strain>
    </source>
</reference>
<proteinExistence type="predicted"/>
<dbReference type="SUPFAM" id="SSF53474">
    <property type="entry name" value="alpha/beta-Hydrolases"/>
    <property type="match status" value="1"/>
</dbReference>
<dbReference type="PRINTS" id="PR00111">
    <property type="entry name" value="ABHYDROLASE"/>
</dbReference>
<dbReference type="Gene3D" id="3.40.50.1820">
    <property type="entry name" value="alpha/beta hydrolase"/>
    <property type="match status" value="2"/>
</dbReference>